<evidence type="ECO:0000313" key="4">
    <source>
        <dbReference type="Proteomes" id="UP000283210"/>
    </source>
</evidence>
<feature type="domain" description="L27" evidence="2">
    <location>
        <begin position="4"/>
        <end position="77"/>
    </location>
</feature>
<reference evidence="3 4" key="2">
    <citation type="submission" date="2019-01" db="EMBL/GenBank/DDBJ databases">
        <title>A chromosome length genome reference of the Java medaka (oryzias javanicus).</title>
        <authorList>
            <person name="Herpin A."/>
            <person name="Takehana Y."/>
            <person name="Naruse K."/>
            <person name="Ansai S."/>
            <person name="Kawaguchi M."/>
        </authorList>
    </citation>
    <scope>NUCLEOTIDE SEQUENCE [LARGE SCALE GENOMIC DNA]</scope>
    <source>
        <strain evidence="3">RS831</strain>
        <tissue evidence="3">Whole body</tissue>
    </source>
</reference>
<keyword evidence="4" id="KW-1185">Reference proteome</keyword>
<dbReference type="EMBL" id="CM012440">
    <property type="protein sequence ID" value="RVE73581.1"/>
    <property type="molecule type" value="Genomic_DNA"/>
</dbReference>
<dbReference type="OrthoDB" id="78824at2759"/>
<proteinExistence type="predicted"/>
<dbReference type="SUPFAM" id="SSF101288">
    <property type="entry name" value="L27 domain"/>
    <property type="match status" value="1"/>
</dbReference>
<dbReference type="GO" id="GO:0043005">
    <property type="term" value="C:neuron projection"/>
    <property type="evidence" value="ECO:0007669"/>
    <property type="project" value="TreeGrafter"/>
</dbReference>
<dbReference type="GO" id="GO:0016323">
    <property type="term" value="C:basolateral plasma membrane"/>
    <property type="evidence" value="ECO:0007669"/>
    <property type="project" value="TreeGrafter"/>
</dbReference>
<evidence type="ECO:0000256" key="1">
    <source>
        <dbReference type="SAM" id="MobiDB-lite"/>
    </source>
</evidence>
<dbReference type="InterPro" id="IPR004172">
    <property type="entry name" value="L27_dom"/>
</dbReference>
<organism evidence="3 4">
    <name type="scientific">Oryzias javanicus</name>
    <name type="common">Javanese ricefish</name>
    <name type="synonym">Aplocheilus javanicus</name>
    <dbReference type="NCBI Taxonomy" id="123683"/>
    <lineage>
        <taxon>Eukaryota</taxon>
        <taxon>Metazoa</taxon>
        <taxon>Chordata</taxon>
        <taxon>Craniata</taxon>
        <taxon>Vertebrata</taxon>
        <taxon>Euteleostomi</taxon>
        <taxon>Actinopterygii</taxon>
        <taxon>Neopterygii</taxon>
        <taxon>Teleostei</taxon>
        <taxon>Neoteleostei</taxon>
        <taxon>Acanthomorphata</taxon>
        <taxon>Ovalentaria</taxon>
        <taxon>Atherinomorphae</taxon>
        <taxon>Beloniformes</taxon>
        <taxon>Adrianichthyidae</taxon>
        <taxon>Oryziinae</taxon>
        <taxon>Oryzias</taxon>
    </lineage>
</organism>
<dbReference type="GO" id="GO:0099072">
    <property type="term" value="P:regulation of postsynaptic membrane neurotransmitter receptor levels"/>
    <property type="evidence" value="ECO:0007669"/>
    <property type="project" value="TreeGrafter"/>
</dbReference>
<name>A0A3S2PH59_ORYJA</name>
<protein>
    <recommendedName>
        <fullName evidence="2">L27 domain-containing protein</fullName>
    </recommendedName>
</protein>
<dbReference type="PROSITE" id="PS51022">
    <property type="entry name" value="L27"/>
    <property type="match status" value="1"/>
</dbReference>
<dbReference type="GO" id="GO:0035255">
    <property type="term" value="F:ionotropic glutamate receptor binding"/>
    <property type="evidence" value="ECO:0007669"/>
    <property type="project" value="TreeGrafter"/>
</dbReference>
<dbReference type="InterPro" id="IPR036892">
    <property type="entry name" value="L27_dom_sf"/>
</dbReference>
<dbReference type="PANTHER" id="PTHR23119:SF5">
    <property type="entry name" value="DISKS LARGE HOMOLOG 1"/>
    <property type="match status" value="1"/>
</dbReference>
<accession>A0A3S2PH59</accession>
<evidence type="ECO:0000259" key="2">
    <source>
        <dbReference type="PROSITE" id="PS51022"/>
    </source>
</evidence>
<feature type="compositionally biased region" description="Polar residues" evidence="1">
    <location>
        <begin position="153"/>
        <end position="165"/>
    </location>
</feature>
<reference evidence="3 4" key="1">
    <citation type="submission" date="2018-11" db="EMBL/GenBank/DDBJ databases">
        <authorList>
            <person name="Lopez-Roques C."/>
            <person name="Donnadieu C."/>
            <person name="Bouchez O."/>
            <person name="Klopp C."/>
            <person name="Cabau C."/>
            <person name="Zahm M."/>
        </authorList>
    </citation>
    <scope>NUCLEOTIDE SEQUENCE [LARGE SCALE GENOMIC DNA]</scope>
    <source>
        <strain evidence="3">RS831</strain>
        <tissue evidence="3">Whole body</tissue>
    </source>
</reference>
<dbReference type="InterPro" id="IPR015143">
    <property type="entry name" value="L27_1"/>
</dbReference>
<evidence type="ECO:0000313" key="3">
    <source>
        <dbReference type="EMBL" id="RVE73581.1"/>
    </source>
</evidence>
<dbReference type="GO" id="GO:0007268">
    <property type="term" value="P:chemical synaptic transmission"/>
    <property type="evidence" value="ECO:0007669"/>
    <property type="project" value="TreeGrafter"/>
</dbReference>
<sequence>MPVRQKDAQRALELLQQYRLKLDQRQKEQSRSKQGPMEEDQQLQQSLDRVINVFQSQLFKALLDIQEYYELTILADSKHSVNQIEVPDKVAAPFNFPADASVQSPPLSAPLSPQAPGTAAQPKPITPKPRSLKYPAPPVPSASPTHHPRPCVSSHSRQNYSNHSSKCQKDPSSVKGAIEVSSGLSTNKDAELSKLPSARVQRALQRKNSPLAAEAPQVLLQSLARELLRVQPAQVG</sequence>
<feature type="region of interest" description="Disordered" evidence="1">
    <location>
        <begin position="23"/>
        <end position="43"/>
    </location>
</feature>
<dbReference type="GO" id="GO:0019901">
    <property type="term" value="F:protein kinase binding"/>
    <property type="evidence" value="ECO:0007669"/>
    <property type="project" value="TreeGrafter"/>
</dbReference>
<feature type="compositionally biased region" description="Low complexity" evidence="1">
    <location>
        <begin position="103"/>
        <end position="116"/>
    </location>
</feature>
<gene>
    <name evidence="3" type="ORF">OJAV_G00032840</name>
</gene>
<dbReference type="Gene3D" id="1.10.287.470">
    <property type="entry name" value="Helix hairpin bin"/>
    <property type="match status" value="1"/>
</dbReference>
<dbReference type="GO" id="GO:0043113">
    <property type="term" value="P:receptor clustering"/>
    <property type="evidence" value="ECO:0007669"/>
    <property type="project" value="TreeGrafter"/>
</dbReference>
<dbReference type="Pfam" id="PF09058">
    <property type="entry name" value="L27_1"/>
    <property type="match status" value="1"/>
</dbReference>
<dbReference type="AlphaFoldDB" id="A0A3S2PH59"/>
<dbReference type="GO" id="GO:0098609">
    <property type="term" value="P:cell-cell adhesion"/>
    <property type="evidence" value="ECO:0007669"/>
    <property type="project" value="TreeGrafter"/>
</dbReference>
<dbReference type="InterPro" id="IPR050614">
    <property type="entry name" value="Synaptic_Scaffolding_LAP-MAGUK"/>
</dbReference>
<dbReference type="PANTHER" id="PTHR23119">
    <property type="entry name" value="DISCS LARGE"/>
    <property type="match status" value="1"/>
</dbReference>
<dbReference type="GO" id="GO:0097120">
    <property type="term" value="P:receptor localization to synapse"/>
    <property type="evidence" value="ECO:0007669"/>
    <property type="project" value="TreeGrafter"/>
</dbReference>
<dbReference type="GO" id="GO:0031594">
    <property type="term" value="C:neuromuscular junction"/>
    <property type="evidence" value="ECO:0007669"/>
    <property type="project" value="TreeGrafter"/>
</dbReference>
<dbReference type="GO" id="GO:0045197">
    <property type="term" value="P:establishment or maintenance of epithelial cell apical/basal polarity"/>
    <property type="evidence" value="ECO:0007669"/>
    <property type="project" value="TreeGrafter"/>
</dbReference>
<dbReference type="GO" id="GO:0098839">
    <property type="term" value="C:postsynaptic density membrane"/>
    <property type="evidence" value="ECO:0007669"/>
    <property type="project" value="TreeGrafter"/>
</dbReference>
<feature type="region of interest" description="Disordered" evidence="1">
    <location>
        <begin position="101"/>
        <end position="174"/>
    </location>
</feature>
<dbReference type="Proteomes" id="UP000283210">
    <property type="component" value="Chromosome 4"/>
</dbReference>